<dbReference type="AlphaFoldDB" id="A0A7D9KYF4"/>
<name>A0A7D9KYF4_PARCT</name>
<evidence type="ECO:0000259" key="1">
    <source>
        <dbReference type="Pfam" id="PF00078"/>
    </source>
</evidence>
<dbReference type="PANTHER" id="PTHR33332">
    <property type="entry name" value="REVERSE TRANSCRIPTASE DOMAIN-CONTAINING PROTEIN"/>
    <property type="match status" value="1"/>
</dbReference>
<organism evidence="2 3">
    <name type="scientific">Paramuricea clavata</name>
    <name type="common">Red gorgonian</name>
    <name type="synonym">Violescent sea-whip</name>
    <dbReference type="NCBI Taxonomy" id="317549"/>
    <lineage>
        <taxon>Eukaryota</taxon>
        <taxon>Metazoa</taxon>
        <taxon>Cnidaria</taxon>
        <taxon>Anthozoa</taxon>
        <taxon>Octocorallia</taxon>
        <taxon>Malacalcyonacea</taxon>
        <taxon>Plexauridae</taxon>
        <taxon>Paramuricea</taxon>
    </lineage>
</organism>
<dbReference type="Proteomes" id="UP001152795">
    <property type="component" value="Unassembled WGS sequence"/>
</dbReference>
<dbReference type="OrthoDB" id="5987559at2759"/>
<dbReference type="EMBL" id="CACRXK020011883">
    <property type="protein sequence ID" value="CAB4022250.1"/>
    <property type="molecule type" value="Genomic_DNA"/>
</dbReference>
<evidence type="ECO:0000313" key="2">
    <source>
        <dbReference type="EMBL" id="CAB4022250.1"/>
    </source>
</evidence>
<protein>
    <recommendedName>
        <fullName evidence="1">Reverse transcriptase domain-containing protein</fullName>
    </recommendedName>
</protein>
<sequence length="292" mass="33183">MFHNWLQAADGTASIVGVKPTAVNWIIDFLRHRKQRVKLNNIVPDWLDVPAGVPQGTRLGPWLFLVLINDLKLPQQSLPMWKFVDDCTFSEAISPSKQSSLQQAVDYIDACSQENRLQLIPTKCKEVRSCFKRNPPSFPLVELNDFQLERVSVAKILGVTIRADFKAISVLSPAIRSLLEYSCQLFHRSLPNYLSNELESIQRRAVRIILPDLKYANALKDAGISTLFDRRAQLSSHLFEDIVNKPNHKLSGLLPPQAHHHNDLRSERRFNVPVSKTDCFKKAFIIGHSSNI</sequence>
<reference evidence="2" key="1">
    <citation type="submission" date="2020-04" db="EMBL/GenBank/DDBJ databases">
        <authorList>
            <person name="Alioto T."/>
            <person name="Alioto T."/>
            <person name="Gomez Garrido J."/>
        </authorList>
    </citation>
    <scope>NUCLEOTIDE SEQUENCE</scope>
    <source>
        <strain evidence="2">A484AB</strain>
    </source>
</reference>
<gene>
    <name evidence="2" type="ORF">PACLA_8A062461</name>
</gene>
<feature type="domain" description="Reverse transcriptase" evidence="1">
    <location>
        <begin position="18"/>
        <end position="160"/>
    </location>
</feature>
<accession>A0A7D9KYF4</accession>
<comment type="caution">
    <text evidence="2">The sequence shown here is derived from an EMBL/GenBank/DDBJ whole genome shotgun (WGS) entry which is preliminary data.</text>
</comment>
<proteinExistence type="predicted"/>
<dbReference type="Pfam" id="PF00078">
    <property type="entry name" value="RVT_1"/>
    <property type="match status" value="1"/>
</dbReference>
<evidence type="ECO:0000313" key="3">
    <source>
        <dbReference type="Proteomes" id="UP001152795"/>
    </source>
</evidence>
<dbReference type="InterPro" id="IPR000477">
    <property type="entry name" value="RT_dom"/>
</dbReference>
<keyword evidence="3" id="KW-1185">Reference proteome</keyword>